<proteinExistence type="inferred from homology"/>
<evidence type="ECO:0000256" key="6">
    <source>
        <dbReference type="RuleBase" id="RU366065"/>
    </source>
</evidence>
<dbReference type="GO" id="GO:0005794">
    <property type="term" value="C:Golgi apparatus"/>
    <property type="evidence" value="ECO:0007669"/>
    <property type="project" value="UniProtKB-SubCell"/>
</dbReference>
<dbReference type="eggNOG" id="KOG3368">
    <property type="taxonomic scope" value="Eukaryota"/>
</dbReference>
<dbReference type="EMBL" id="GL349441">
    <property type="protein sequence ID" value="KNC56356.1"/>
    <property type="molecule type" value="Genomic_DNA"/>
</dbReference>
<dbReference type="STRING" id="461836.A0A0L0DW95"/>
<organism evidence="7 8">
    <name type="scientific">Thecamonas trahens ATCC 50062</name>
    <dbReference type="NCBI Taxonomy" id="461836"/>
    <lineage>
        <taxon>Eukaryota</taxon>
        <taxon>Apusozoa</taxon>
        <taxon>Apusomonadida</taxon>
        <taxon>Apusomonadidae</taxon>
        <taxon>Thecamonas</taxon>
    </lineage>
</organism>
<keyword evidence="3 6" id="KW-0931">ER-Golgi transport</keyword>
<dbReference type="GO" id="GO:0005783">
    <property type="term" value="C:endoplasmic reticulum"/>
    <property type="evidence" value="ECO:0007669"/>
    <property type="project" value="UniProtKB-SubCell"/>
</dbReference>
<dbReference type="GO" id="GO:0030008">
    <property type="term" value="C:TRAPP complex"/>
    <property type="evidence" value="ECO:0007669"/>
    <property type="project" value="UniProtKB-UniRule"/>
</dbReference>
<keyword evidence="8" id="KW-1185">Reference proteome</keyword>
<keyword evidence="4 6" id="KW-0333">Golgi apparatus</keyword>
<dbReference type="SMART" id="SM01399">
    <property type="entry name" value="Sybindin"/>
    <property type="match status" value="1"/>
</dbReference>
<dbReference type="OMA" id="GKLMYGM"/>
<keyword evidence="1 6" id="KW-0813">Transport</keyword>
<accession>A0A0L0DW95</accession>
<dbReference type="Gene3D" id="3.30.450.70">
    <property type="match status" value="1"/>
</dbReference>
<evidence type="ECO:0000256" key="3">
    <source>
        <dbReference type="ARBA" id="ARBA00022892"/>
    </source>
</evidence>
<dbReference type="Pfam" id="PF04099">
    <property type="entry name" value="Sybindin"/>
    <property type="match status" value="1"/>
</dbReference>
<dbReference type="Proteomes" id="UP000054408">
    <property type="component" value="Unassembled WGS sequence"/>
</dbReference>
<evidence type="ECO:0000256" key="4">
    <source>
        <dbReference type="ARBA" id="ARBA00023034"/>
    </source>
</evidence>
<dbReference type="OrthoDB" id="246406at2759"/>
<dbReference type="SUPFAM" id="SSF64356">
    <property type="entry name" value="SNARE-like"/>
    <property type="match status" value="1"/>
</dbReference>
<dbReference type="RefSeq" id="XP_013760873.1">
    <property type="nucleotide sequence ID" value="XM_013905419.1"/>
</dbReference>
<dbReference type="PANTHER" id="PTHR23249">
    <property type="entry name" value="TRAFFICKING PROTEIN PARTICLE COMPLEX SUBUNIT"/>
    <property type="match status" value="1"/>
</dbReference>
<reference evidence="7 8" key="1">
    <citation type="submission" date="2010-05" db="EMBL/GenBank/DDBJ databases">
        <title>The Genome Sequence of Thecamonas trahens ATCC 50062.</title>
        <authorList>
            <consortium name="The Broad Institute Genome Sequencing Platform"/>
            <person name="Russ C."/>
            <person name="Cuomo C."/>
            <person name="Shea T."/>
            <person name="Young S.K."/>
            <person name="Zeng Q."/>
            <person name="Koehrsen M."/>
            <person name="Haas B."/>
            <person name="Borodovsky M."/>
            <person name="Guigo R."/>
            <person name="Alvarado L."/>
            <person name="Berlin A."/>
            <person name="Bochicchio J."/>
            <person name="Borenstein D."/>
            <person name="Chapman S."/>
            <person name="Chen Z."/>
            <person name="Freedman E."/>
            <person name="Gellesch M."/>
            <person name="Goldberg J."/>
            <person name="Griggs A."/>
            <person name="Gujja S."/>
            <person name="Heilman E."/>
            <person name="Heiman D."/>
            <person name="Hepburn T."/>
            <person name="Howarth C."/>
            <person name="Jen D."/>
            <person name="Larson L."/>
            <person name="Mehta T."/>
            <person name="Park D."/>
            <person name="Pearson M."/>
            <person name="Roberts A."/>
            <person name="Saif S."/>
            <person name="Shenoy N."/>
            <person name="Sisk P."/>
            <person name="Stolte C."/>
            <person name="Sykes S."/>
            <person name="Thomson T."/>
            <person name="Walk T."/>
            <person name="White J."/>
            <person name="Yandava C."/>
            <person name="Burger G."/>
            <person name="Gray M.W."/>
            <person name="Holland P.W.H."/>
            <person name="King N."/>
            <person name="Lang F.B.F."/>
            <person name="Roger A.J."/>
            <person name="Ruiz-Trillo I."/>
            <person name="Lander E."/>
            <person name="Nusbaum C."/>
        </authorList>
    </citation>
    <scope>NUCLEOTIDE SEQUENCE [LARGE SCALE GENOMIC DNA]</scope>
    <source>
        <strain evidence="7 8">ATCC 50062</strain>
    </source>
</reference>
<protein>
    <recommendedName>
        <fullName evidence="6">Trafficking protein particle complex subunit</fullName>
    </recommendedName>
</protein>
<dbReference type="PANTHER" id="PTHR23249:SF16">
    <property type="entry name" value="TRAFFICKING PROTEIN PARTICLE COMPLEX SUBUNIT 1"/>
    <property type="match status" value="1"/>
</dbReference>
<dbReference type="CDD" id="cd14855">
    <property type="entry name" value="TRAPPC1_MUM2"/>
    <property type="match status" value="1"/>
</dbReference>
<gene>
    <name evidence="7" type="ORF">AMSG_02327</name>
</gene>
<dbReference type="InterPro" id="IPR011012">
    <property type="entry name" value="Longin-like_dom_sf"/>
</dbReference>
<keyword evidence="2 6" id="KW-0256">Endoplasmic reticulum</keyword>
<evidence type="ECO:0000256" key="2">
    <source>
        <dbReference type="ARBA" id="ARBA00022824"/>
    </source>
</evidence>
<evidence type="ECO:0000256" key="5">
    <source>
        <dbReference type="ARBA" id="ARBA00038167"/>
    </source>
</evidence>
<name>A0A0L0DW95_THETB</name>
<evidence type="ECO:0000313" key="7">
    <source>
        <dbReference type="EMBL" id="KNC56356.1"/>
    </source>
</evidence>
<comment type="subcellular location">
    <subcellularLocation>
        <location evidence="6">Endoplasmic reticulum</location>
    </subcellularLocation>
    <subcellularLocation>
        <location evidence="6">Golgi apparatus</location>
        <location evidence="6">cis-Golgi network</location>
    </subcellularLocation>
</comment>
<dbReference type="GeneID" id="25562012"/>
<evidence type="ECO:0000313" key="8">
    <source>
        <dbReference type="Proteomes" id="UP000054408"/>
    </source>
</evidence>
<dbReference type="GO" id="GO:0006888">
    <property type="term" value="P:endoplasmic reticulum to Golgi vesicle-mediated transport"/>
    <property type="evidence" value="ECO:0007669"/>
    <property type="project" value="UniProtKB-UniRule"/>
</dbReference>
<sequence length="142" mass="16351">MPVYTLFIFDRKGTCLYYTDWGRSRPPTHNDPEQEQKLLYGLLFSMKMFMKQISPDDSGDFRYLRTSAFKLHFFGTLSGLRFALFTHPSAANQSEALEHLYAEVYVPYVAKNPLVEKGEVITNEAFVEAVDDYITSLPVFAE</sequence>
<comment type="similarity">
    <text evidence="5">Belongs to the TRAPP small subunits family. BET5 subfamily.</text>
</comment>
<dbReference type="AlphaFoldDB" id="A0A0L0DW95"/>
<comment type="subunit">
    <text evidence="6">Part of the multisubunit transport protein particle (TRAPP) complex.</text>
</comment>
<evidence type="ECO:0000256" key="1">
    <source>
        <dbReference type="ARBA" id="ARBA00022448"/>
    </source>
</evidence>
<dbReference type="InterPro" id="IPR007233">
    <property type="entry name" value="TRAPPC"/>
</dbReference>